<keyword evidence="1" id="KW-1133">Transmembrane helix</keyword>
<gene>
    <name evidence="2" type="ORF">OKA104_LOCUS22555</name>
</gene>
<keyword evidence="1" id="KW-0812">Transmembrane</keyword>
<name>A0A819FKE6_9BILA</name>
<organism evidence="2 3">
    <name type="scientific">Adineta steineri</name>
    <dbReference type="NCBI Taxonomy" id="433720"/>
    <lineage>
        <taxon>Eukaryota</taxon>
        <taxon>Metazoa</taxon>
        <taxon>Spiralia</taxon>
        <taxon>Gnathifera</taxon>
        <taxon>Rotifera</taxon>
        <taxon>Eurotatoria</taxon>
        <taxon>Bdelloidea</taxon>
        <taxon>Adinetida</taxon>
        <taxon>Adinetidae</taxon>
        <taxon>Adineta</taxon>
    </lineage>
</organism>
<feature type="transmembrane region" description="Helical" evidence="1">
    <location>
        <begin position="6"/>
        <end position="24"/>
    </location>
</feature>
<feature type="non-terminal residue" evidence="2">
    <location>
        <position position="92"/>
    </location>
</feature>
<accession>A0A819FKE6</accession>
<dbReference type="AlphaFoldDB" id="A0A819FKE6"/>
<proteinExistence type="predicted"/>
<dbReference type="EMBL" id="CAJOAY010001649">
    <property type="protein sequence ID" value="CAF3870253.1"/>
    <property type="molecule type" value="Genomic_DNA"/>
</dbReference>
<evidence type="ECO:0000313" key="3">
    <source>
        <dbReference type="Proteomes" id="UP000663881"/>
    </source>
</evidence>
<comment type="caution">
    <text evidence="2">The sequence shown here is derived from an EMBL/GenBank/DDBJ whole genome shotgun (WGS) entry which is preliminary data.</text>
</comment>
<protein>
    <submittedName>
        <fullName evidence="2">Uncharacterized protein</fullName>
    </submittedName>
</protein>
<evidence type="ECO:0000256" key="1">
    <source>
        <dbReference type="SAM" id="Phobius"/>
    </source>
</evidence>
<dbReference type="Proteomes" id="UP000663881">
    <property type="component" value="Unassembled WGS sequence"/>
</dbReference>
<reference evidence="2" key="1">
    <citation type="submission" date="2021-02" db="EMBL/GenBank/DDBJ databases">
        <authorList>
            <person name="Nowell W R."/>
        </authorList>
    </citation>
    <scope>NUCLEOTIDE SEQUENCE</scope>
</reference>
<evidence type="ECO:0000313" key="2">
    <source>
        <dbReference type="EMBL" id="CAF3870253.1"/>
    </source>
</evidence>
<keyword evidence="1" id="KW-0472">Membrane</keyword>
<sequence length="92" mass="10482">MGSQMFYHVLFLLSLYIIQTNGALRFANYYQDNMVLQRAPQRAVVWGFGDTNVLTTLSINNKIYETMSEDKINNVGESIWSVTLDAEIDEGP</sequence>